<dbReference type="GeneID" id="64599949"/>
<dbReference type="RefSeq" id="XP_041162420.1">
    <property type="nucleotide sequence ID" value="XM_041306185.1"/>
</dbReference>
<proteinExistence type="predicted"/>
<sequence>MAPPRWTTAAELSWLQNKVPTYLQMQKEKTILEPSQNSPDKDTEIDESGLDLANDEVNTELDHENSVSDREKLSQLDAEQTEVLNAAIKHRHKKLREWFRNNTKGKTTPGGTSTSKILSTLLGQRARGTRDLKEVEVYSQIHYESKVKPLVSDDIKENNLVLPDQKLRAIRQHTSECFANESEDVKDEVHDETVRINAARKLGSVAVGQDLTKEEIYRAIQELPIVLGQIFEELSTLTGGWHYSLVMGGPDPLCEGDIMTLSYHHGKSLEGLSFKTSTPNFHEQYLLLFEKHLGRIYGSVPTSASSSPPPSTVNLISPSAPSAPPLLTMDFISTSAPSAPPLLTMDLSTSTPSVPPWTMDLISLDQPSDQSSAHLLQGQEFNTSGLVLDPPQWNGWQSHPDPNPSYMSSMAPDSPITAWRRDYGFNGNATMSAALPSAIMQPQLPYSNALPTHDLPLTGTIPLLHQHSLPVSLPEPALPVSLPNHVLPVSLPEPALSVSSPQTVQPVSLPQPVEPVALPQPALPLEPDQVMLAHNSKPLTSSKHTIATQARRSGCPGRPSTRAEEANKIGDTSSQQVTKAAPKRKQNAVQPHASESRKKSRK</sequence>
<dbReference type="EMBL" id="JABBWE010000016">
    <property type="protein sequence ID" value="KAG1797310.1"/>
    <property type="molecule type" value="Genomic_DNA"/>
</dbReference>
<dbReference type="OrthoDB" id="2691251at2759"/>
<accession>A0A9P7DKS3</accession>
<dbReference type="Proteomes" id="UP000719766">
    <property type="component" value="Unassembled WGS sequence"/>
</dbReference>
<protein>
    <submittedName>
        <fullName evidence="2">Uncharacterized protein</fullName>
    </submittedName>
</protein>
<evidence type="ECO:0000256" key="1">
    <source>
        <dbReference type="SAM" id="MobiDB-lite"/>
    </source>
</evidence>
<organism evidence="2 3">
    <name type="scientific">Suillus plorans</name>
    <dbReference type="NCBI Taxonomy" id="116603"/>
    <lineage>
        <taxon>Eukaryota</taxon>
        <taxon>Fungi</taxon>
        <taxon>Dikarya</taxon>
        <taxon>Basidiomycota</taxon>
        <taxon>Agaricomycotina</taxon>
        <taxon>Agaricomycetes</taxon>
        <taxon>Agaricomycetidae</taxon>
        <taxon>Boletales</taxon>
        <taxon>Suillineae</taxon>
        <taxon>Suillaceae</taxon>
        <taxon>Suillus</taxon>
    </lineage>
</organism>
<name>A0A9P7DKS3_9AGAM</name>
<evidence type="ECO:0000313" key="3">
    <source>
        <dbReference type="Proteomes" id="UP000719766"/>
    </source>
</evidence>
<reference evidence="2" key="1">
    <citation type="journal article" date="2020" name="New Phytol.">
        <title>Comparative genomics reveals dynamic genome evolution in host specialist ectomycorrhizal fungi.</title>
        <authorList>
            <person name="Lofgren L.A."/>
            <person name="Nguyen N.H."/>
            <person name="Vilgalys R."/>
            <person name="Ruytinx J."/>
            <person name="Liao H.L."/>
            <person name="Branco S."/>
            <person name="Kuo A."/>
            <person name="LaButti K."/>
            <person name="Lipzen A."/>
            <person name="Andreopoulos W."/>
            <person name="Pangilinan J."/>
            <person name="Riley R."/>
            <person name="Hundley H."/>
            <person name="Na H."/>
            <person name="Barry K."/>
            <person name="Grigoriev I.V."/>
            <person name="Stajich J.E."/>
            <person name="Kennedy P.G."/>
        </authorList>
    </citation>
    <scope>NUCLEOTIDE SEQUENCE</scope>
    <source>
        <strain evidence="2">S12</strain>
    </source>
</reference>
<dbReference type="AlphaFoldDB" id="A0A9P7DKS3"/>
<evidence type="ECO:0000313" key="2">
    <source>
        <dbReference type="EMBL" id="KAG1797310.1"/>
    </source>
</evidence>
<keyword evidence="3" id="KW-1185">Reference proteome</keyword>
<gene>
    <name evidence="2" type="ORF">HD556DRAFT_1440866</name>
</gene>
<feature type="region of interest" description="Disordered" evidence="1">
    <location>
        <begin position="538"/>
        <end position="602"/>
    </location>
</feature>
<comment type="caution">
    <text evidence="2">The sequence shown here is derived from an EMBL/GenBank/DDBJ whole genome shotgun (WGS) entry which is preliminary data.</text>
</comment>
<feature type="compositionally biased region" description="Polar residues" evidence="1">
    <location>
        <begin position="538"/>
        <end position="551"/>
    </location>
</feature>